<comment type="catalytic activity">
    <reaction evidence="1">
        <text>D-maltose = alpha,alpha-trehalose</text>
        <dbReference type="Rhea" id="RHEA:15145"/>
        <dbReference type="ChEBI" id="CHEBI:16551"/>
        <dbReference type="ChEBI" id="CHEBI:17306"/>
        <dbReference type="EC" id="5.4.99.16"/>
    </reaction>
</comment>
<dbReference type="InterPro" id="IPR045857">
    <property type="entry name" value="O16G_dom_2"/>
</dbReference>
<evidence type="ECO:0000256" key="6">
    <source>
        <dbReference type="ARBA" id="ARBA00023235"/>
    </source>
</evidence>
<evidence type="ECO:0000256" key="7">
    <source>
        <dbReference type="ARBA" id="ARBA00031378"/>
    </source>
</evidence>
<dbReference type="PANTHER" id="PTHR10357">
    <property type="entry name" value="ALPHA-AMYLASE FAMILY MEMBER"/>
    <property type="match status" value="1"/>
</dbReference>
<evidence type="ECO:0000256" key="1">
    <source>
        <dbReference type="ARBA" id="ARBA00001595"/>
    </source>
</evidence>
<dbReference type="GO" id="GO:0047471">
    <property type="term" value="F:maltose alpha-D-glucosyltransferase activity"/>
    <property type="evidence" value="ECO:0007669"/>
    <property type="project" value="UniProtKB-EC"/>
</dbReference>
<dbReference type="GO" id="GO:0046872">
    <property type="term" value="F:metal ion binding"/>
    <property type="evidence" value="ECO:0007669"/>
    <property type="project" value="UniProtKB-KW"/>
</dbReference>
<proteinExistence type="inferred from homology"/>
<dbReference type="RefSeq" id="WP_246482327.1">
    <property type="nucleotide sequence ID" value="NZ_BSFF01000002.1"/>
</dbReference>
<dbReference type="PANTHER" id="PTHR10357:SF219">
    <property type="entry name" value="MALTOSE ALPHA-D-GLUCOSYLTRANSFERASE"/>
    <property type="match status" value="1"/>
</dbReference>
<evidence type="ECO:0000256" key="5">
    <source>
        <dbReference type="ARBA" id="ARBA00022837"/>
    </source>
</evidence>
<comment type="caution">
    <text evidence="9">The sequence shown here is derived from an EMBL/GenBank/DDBJ whole genome shotgun (WGS) entry which is preliminary data.</text>
</comment>
<name>A0A9W6IVG6_9HYPH</name>
<dbReference type="SMART" id="SM00642">
    <property type="entry name" value="Aamy"/>
    <property type="match status" value="1"/>
</dbReference>
<dbReference type="Gene3D" id="3.90.1200.10">
    <property type="match status" value="1"/>
</dbReference>
<reference evidence="10 11" key="2">
    <citation type="submission" date="2021-01" db="EMBL/GenBank/DDBJ databases">
        <title>Genomic Encyclopedia of Type Strains, Phase IV (KMG-IV): sequencing the most valuable type-strain genomes for metagenomic binning, comparative biology and taxonomic classification.</title>
        <authorList>
            <person name="Goeker M."/>
        </authorList>
    </citation>
    <scope>NUCLEOTIDE SEQUENCE [LARGE SCALE GENOMIC DNA]</scope>
    <source>
        <strain evidence="10 11">DSM 6130</strain>
    </source>
</reference>
<evidence type="ECO:0000313" key="11">
    <source>
        <dbReference type="Proteomes" id="UP000758856"/>
    </source>
</evidence>
<sequence length="1104" mass="122871">MNAPVAHAELTEPSGTVVSREGVDPLWYKDAIIYQVHVKSFFDSNDDGIGDFPGLISKLDYIAGLGVSVIWLLPFYPSPRLDDGYDISEYKGVSPDYGTLADVKRFIAEAHKRGLKVISELVINHTSDQHPWFQRARTAKKGSAHRNFYVWSDDDTLYSGTRIIFLDTERSNWTWDPVAGQYFWHRFYSHQPDLNFENPAVLKAVFGVMKFWLDLGIDGLRLDAVPYLIERDGTSNENLPETHDILKKIRAELDRTYPDRFLIAEANMWPEDTKDYFGDGDECHMAFHFPLMPRMYMAIAREDRFPITDIMRQTPAIPDNCQWAIFLRNHDELTLEMVTDKERDYLWNTYASDKRARINLGIRRRLAPLMERDRRRIELMNALLLSMPGTPVIYYGDEIGMGDNIHLGDRDGVRTPMQWSIDRNGGFSRADPASLVLPPVMDPLYGYYAVNVEAQARDPHSLLNWTRRMLATRRQHPAFGRGTIRFLFPQNRRILAYLREHEGEAILCVANMGRSPQAVELELSEFEGRVPVELTAGSVFPPIGQLTYLLTLPPYGFYSFVLTTAQAAPAWHSPAPEPLPDYETLVLRAGVDDAMQTEARKTLETAVLPTYLAKRRWFSGKDQKQILPRIKSLTRLSARGQDIGLVEVEVTGGSEPTRWLLPLAVVSEDETLSALPGRLALARVRKGREVHLLTDAFAIPSFAFAIANALREGRTIAGPSGEIRFEAAAGVEVPALPDDAEILWLSAEQSNSSLIAGDLMMIKLLRRIAPGRHPEAEMGRYLTEQGFANAAPFLGEMVRVDADGARATLAIIQGFVRNQGDAWTWTLDHLTRALDEFGATGGGEMADDHRFAEFTAFAATLGTRLGELHTTLARPSDDPDFAPLAAATKDVESWKERALSLLDGAIHALQAKSSWETEALAQRAASIVRRREALSAVIGRLAGDGVGSTMSRIHGDLHLGQILVSGADIVFIDFEGEPARPLEERRGKASPLRDVAGVLRSFDYAAAMVGRNEQASAHVAGPRREAFIERFRMDAAEAFLGAYRTHVEASGGGVPAPLLDMFLIEKAAYEIAYEAANRPAWIDVPLGGLHALAARLAPDDGASS</sequence>
<dbReference type="Proteomes" id="UP000758856">
    <property type="component" value="Unassembled WGS sequence"/>
</dbReference>
<dbReference type="SUPFAM" id="SSF56112">
    <property type="entry name" value="Protein kinase-like (PK-like)"/>
    <property type="match status" value="1"/>
</dbReference>
<dbReference type="InterPro" id="IPR012811">
    <property type="entry name" value="TreS_maltokin_C_dom"/>
</dbReference>
<keyword evidence="5" id="KW-0106">Calcium</keyword>
<dbReference type="Gene3D" id="3.90.400.10">
    <property type="entry name" value="Oligo-1,6-glucosidase, Domain 2"/>
    <property type="match status" value="1"/>
</dbReference>
<dbReference type="Pfam" id="PF16657">
    <property type="entry name" value="Malt_amylase_C"/>
    <property type="match status" value="1"/>
</dbReference>
<evidence type="ECO:0000256" key="2">
    <source>
        <dbReference type="ARBA" id="ARBA00005496"/>
    </source>
</evidence>
<dbReference type="InterPro" id="IPR006047">
    <property type="entry name" value="GH13_cat_dom"/>
</dbReference>
<reference evidence="9" key="3">
    <citation type="submission" date="2023-01" db="EMBL/GenBank/DDBJ databases">
        <authorList>
            <person name="Sun Q."/>
            <person name="Evtushenko L."/>
        </authorList>
    </citation>
    <scope>NUCLEOTIDE SEQUENCE</scope>
    <source>
        <strain evidence="9">VKM B-1606</strain>
    </source>
</reference>
<protein>
    <recommendedName>
        <fullName evidence="3">maltose alpha-D-glucosyltransferase</fullName>
        <ecNumber evidence="3">5.4.99.16</ecNumber>
    </recommendedName>
    <alternativeName>
        <fullName evidence="7">Maltose alpha-D-glucosyltransferase</fullName>
    </alternativeName>
</protein>
<dbReference type="InterPro" id="IPR032091">
    <property type="entry name" value="Malt_amylase-like_C"/>
</dbReference>
<dbReference type="Gene3D" id="3.20.20.80">
    <property type="entry name" value="Glycosidases"/>
    <property type="match status" value="1"/>
</dbReference>
<evidence type="ECO:0000313" key="12">
    <source>
        <dbReference type="Proteomes" id="UP001143400"/>
    </source>
</evidence>
<dbReference type="GO" id="GO:0005975">
    <property type="term" value="P:carbohydrate metabolic process"/>
    <property type="evidence" value="ECO:0007669"/>
    <property type="project" value="InterPro"/>
</dbReference>
<keyword evidence="11" id="KW-1185">Reference proteome</keyword>
<dbReference type="InterPro" id="IPR013780">
    <property type="entry name" value="Glyco_hydro_b"/>
</dbReference>
<dbReference type="InterPro" id="IPR012810">
    <property type="entry name" value="TreS/a-amylase_N"/>
</dbReference>
<dbReference type="GO" id="GO:0016798">
    <property type="term" value="F:hydrolase activity, acting on glycosyl bonds"/>
    <property type="evidence" value="ECO:0007669"/>
    <property type="project" value="UniProtKB-KW"/>
</dbReference>
<dbReference type="InterPro" id="IPR017853">
    <property type="entry name" value="GH"/>
</dbReference>
<dbReference type="Proteomes" id="UP001143400">
    <property type="component" value="Unassembled WGS sequence"/>
</dbReference>
<evidence type="ECO:0000256" key="3">
    <source>
        <dbReference type="ARBA" id="ARBA00012619"/>
    </source>
</evidence>
<dbReference type="InterPro" id="IPR011009">
    <property type="entry name" value="Kinase-like_dom_sf"/>
</dbReference>
<organism evidence="9 12">
    <name type="scientific">Methylopila capsulata</name>
    <dbReference type="NCBI Taxonomy" id="61654"/>
    <lineage>
        <taxon>Bacteria</taxon>
        <taxon>Pseudomonadati</taxon>
        <taxon>Pseudomonadota</taxon>
        <taxon>Alphaproteobacteria</taxon>
        <taxon>Hyphomicrobiales</taxon>
        <taxon>Methylopilaceae</taxon>
        <taxon>Methylopila</taxon>
    </lineage>
</organism>
<reference evidence="9" key="1">
    <citation type="journal article" date="2014" name="Int. J. Syst. Evol. Microbiol.">
        <title>Complete genome sequence of Corynebacterium casei LMG S-19264T (=DSM 44701T), isolated from a smear-ripened cheese.</title>
        <authorList>
            <consortium name="US DOE Joint Genome Institute (JGI-PGF)"/>
            <person name="Walter F."/>
            <person name="Albersmeier A."/>
            <person name="Kalinowski J."/>
            <person name="Ruckert C."/>
        </authorList>
    </citation>
    <scope>NUCLEOTIDE SEQUENCE</scope>
    <source>
        <strain evidence="9">VKM B-1606</strain>
    </source>
</reference>
<dbReference type="Pfam" id="PF00128">
    <property type="entry name" value="Alpha-amylase"/>
    <property type="match status" value="1"/>
</dbReference>
<evidence type="ECO:0000256" key="4">
    <source>
        <dbReference type="ARBA" id="ARBA00022723"/>
    </source>
</evidence>
<dbReference type="NCBIfam" id="TIGR02457">
    <property type="entry name" value="TreS_Cterm"/>
    <property type="match status" value="1"/>
</dbReference>
<dbReference type="EMBL" id="BSFF01000002">
    <property type="protein sequence ID" value="GLK56030.1"/>
    <property type="molecule type" value="Genomic_DNA"/>
</dbReference>
<gene>
    <name evidence="9" type="ORF">GCM10008170_20490</name>
    <name evidence="10" type="ORF">JOD31_000949</name>
</gene>
<dbReference type="SUPFAM" id="SSF51011">
    <property type="entry name" value="Glycosyl hydrolase domain"/>
    <property type="match status" value="1"/>
</dbReference>
<evidence type="ECO:0000259" key="8">
    <source>
        <dbReference type="SMART" id="SM00642"/>
    </source>
</evidence>
<evidence type="ECO:0000313" key="10">
    <source>
        <dbReference type="EMBL" id="MBM7850737.1"/>
    </source>
</evidence>
<keyword evidence="10" id="KW-0378">Hydrolase</keyword>
<accession>A0A9W6IVG6</accession>
<dbReference type="NCBIfam" id="TIGR02456">
    <property type="entry name" value="treS_nterm"/>
    <property type="match status" value="1"/>
</dbReference>
<dbReference type="AlphaFoldDB" id="A0A9W6IVG6"/>
<comment type="similarity">
    <text evidence="2">Belongs to the glycosyl hydrolase 13 family. TreS subfamily.</text>
</comment>
<keyword evidence="10" id="KW-0326">Glycosidase</keyword>
<evidence type="ECO:0000313" key="9">
    <source>
        <dbReference type="EMBL" id="GLK56030.1"/>
    </source>
</evidence>
<keyword evidence="6 10" id="KW-0413">Isomerase</keyword>
<dbReference type="Gene3D" id="2.60.40.1180">
    <property type="entry name" value="Golgi alpha-mannosidase II"/>
    <property type="match status" value="1"/>
</dbReference>
<dbReference type="SUPFAM" id="SSF51445">
    <property type="entry name" value="(Trans)glycosidases"/>
    <property type="match status" value="1"/>
</dbReference>
<dbReference type="EMBL" id="JAFBCY010000001">
    <property type="protein sequence ID" value="MBM7850737.1"/>
    <property type="molecule type" value="Genomic_DNA"/>
</dbReference>
<feature type="domain" description="Glycosyl hydrolase family 13 catalytic" evidence="8">
    <location>
        <begin position="35"/>
        <end position="429"/>
    </location>
</feature>
<keyword evidence="4" id="KW-0479">Metal-binding</keyword>
<dbReference type="EC" id="5.4.99.16" evidence="3"/>
<dbReference type="CDD" id="cd11334">
    <property type="entry name" value="AmyAc_TreS"/>
    <property type="match status" value="1"/>
</dbReference>
<dbReference type="FunFam" id="3.20.20.80:FF:000055">
    <property type="entry name" value="Trehalose synthase"/>
    <property type="match status" value="1"/>
</dbReference>